<feature type="region of interest" description="Disordered" evidence="3">
    <location>
        <begin position="34"/>
        <end position="55"/>
    </location>
</feature>
<dbReference type="Pfam" id="PF10431">
    <property type="entry name" value="ClpB_D2-small"/>
    <property type="match status" value="1"/>
</dbReference>
<evidence type="ECO:0000313" key="6">
    <source>
        <dbReference type="EMBL" id="KXN71552.1"/>
    </source>
</evidence>
<dbReference type="GO" id="GO:0051603">
    <property type="term" value="P:proteolysis involved in protein catabolic process"/>
    <property type="evidence" value="ECO:0007669"/>
    <property type="project" value="TreeGrafter"/>
</dbReference>
<name>A0A137P990_CONC2</name>
<keyword evidence="7" id="KW-1185">Reference proteome</keyword>
<proteinExistence type="predicted"/>
<dbReference type="NCBIfam" id="TIGR00382">
    <property type="entry name" value="clpX"/>
    <property type="match status" value="1"/>
</dbReference>
<keyword evidence="1" id="KW-0547">Nucleotide-binding</keyword>
<dbReference type="InterPro" id="IPR019489">
    <property type="entry name" value="Clp_ATPase_C"/>
</dbReference>
<feature type="domain" description="AAA+ ATPase" evidence="4">
    <location>
        <begin position="253"/>
        <end position="416"/>
    </location>
</feature>
<reference evidence="6 7" key="1">
    <citation type="journal article" date="2015" name="Genome Biol. Evol.">
        <title>Phylogenomic analyses indicate that early fungi evolved digesting cell walls of algal ancestors of land plants.</title>
        <authorList>
            <person name="Chang Y."/>
            <person name="Wang S."/>
            <person name="Sekimoto S."/>
            <person name="Aerts A.L."/>
            <person name="Choi C."/>
            <person name="Clum A."/>
            <person name="LaButti K.M."/>
            <person name="Lindquist E.A."/>
            <person name="Yee Ngan C."/>
            <person name="Ohm R.A."/>
            <person name="Salamov A.A."/>
            <person name="Grigoriev I.V."/>
            <person name="Spatafora J.W."/>
            <person name="Berbee M.L."/>
        </authorList>
    </citation>
    <scope>NUCLEOTIDE SEQUENCE [LARGE SCALE GENOMIC DNA]</scope>
    <source>
        <strain evidence="6 7">NRRL 28638</strain>
    </source>
</reference>
<dbReference type="SUPFAM" id="SSF52540">
    <property type="entry name" value="P-loop containing nucleoside triphosphate hydrolases"/>
    <property type="match status" value="1"/>
</dbReference>
<dbReference type="GO" id="GO:0005524">
    <property type="term" value="F:ATP binding"/>
    <property type="evidence" value="ECO:0007669"/>
    <property type="project" value="UniProtKB-KW"/>
</dbReference>
<dbReference type="PANTHER" id="PTHR48102">
    <property type="entry name" value="ATP-DEPENDENT CLP PROTEASE ATP-BINDING SUBUNIT CLPX-LIKE, MITOCHONDRIAL-RELATED"/>
    <property type="match status" value="1"/>
</dbReference>
<dbReference type="InterPro" id="IPR050052">
    <property type="entry name" value="ATP-dep_Clp_protease_ClpX"/>
</dbReference>
<dbReference type="FunFam" id="1.10.8.60:FF:000138">
    <property type="entry name" value="ATP-dependent Clp protease ATP-binding subunit ClpX"/>
    <property type="match status" value="1"/>
</dbReference>
<accession>A0A137P990</accession>
<dbReference type="InterPro" id="IPR027417">
    <property type="entry name" value="P-loop_NTPase"/>
</dbReference>
<dbReference type="CDD" id="cd19497">
    <property type="entry name" value="RecA-like_ClpX"/>
    <property type="match status" value="1"/>
</dbReference>
<dbReference type="PANTHER" id="PTHR48102:SF7">
    <property type="entry name" value="ATP-DEPENDENT CLP PROTEASE ATP-BINDING SUBUNIT CLPX-LIKE, MITOCHONDRIAL"/>
    <property type="match status" value="1"/>
</dbReference>
<keyword evidence="2" id="KW-0067">ATP-binding</keyword>
<dbReference type="EMBL" id="KQ964472">
    <property type="protein sequence ID" value="KXN71552.1"/>
    <property type="molecule type" value="Genomic_DNA"/>
</dbReference>
<dbReference type="GO" id="GO:0051082">
    <property type="term" value="F:unfolded protein binding"/>
    <property type="evidence" value="ECO:0007669"/>
    <property type="project" value="InterPro"/>
</dbReference>
<evidence type="ECO:0000256" key="1">
    <source>
        <dbReference type="ARBA" id="ARBA00022741"/>
    </source>
</evidence>
<dbReference type="STRING" id="796925.A0A137P990"/>
<dbReference type="InterPro" id="IPR003959">
    <property type="entry name" value="ATPase_AAA_core"/>
</dbReference>
<organism evidence="6 7">
    <name type="scientific">Conidiobolus coronatus (strain ATCC 28846 / CBS 209.66 / NRRL 28638)</name>
    <name type="common">Delacroixia coronata</name>
    <dbReference type="NCBI Taxonomy" id="796925"/>
    <lineage>
        <taxon>Eukaryota</taxon>
        <taxon>Fungi</taxon>
        <taxon>Fungi incertae sedis</taxon>
        <taxon>Zoopagomycota</taxon>
        <taxon>Entomophthoromycotina</taxon>
        <taxon>Entomophthoromycetes</taxon>
        <taxon>Entomophthorales</taxon>
        <taxon>Ancylistaceae</taxon>
        <taxon>Conidiobolus</taxon>
    </lineage>
</organism>
<evidence type="ECO:0000256" key="2">
    <source>
        <dbReference type="ARBA" id="ARBA00022840"/>
    </source>
</evidence>
<dbReference type="GO" id="GO:0140662">
    <property type="term" value="F:ATP-dependent protein folding chaperone"/>
    <property type="evidence" value="ECO:0007669"/>
    <property type="project" value="InterPro"/>
</dbReference>
<dbReference type="GO" id="GO:0016887">
    <property type="term" value="F:ATP hydrolysis activity"/>
    <property type="evidence" value="ECO:0007669"/>
    <property type="project" value="InterPro"/>
</dbReference>
<dbReference type="NCBIfam" id="NF003745">
    <property type="entry name" value="PRK05342.1"/>
    <property type="match status" value="1"/>
</dbReference>
<gene>
    <name evidence="6" type="ORF">CONCODRAFT_78254</name>
</gene>
<feature type="domain" description="Clp ATPase C-terminal" evidence="5">
    <location>
        <begin position="472"/>
        <end position="563"/>
    </location>
</feature>
<evidence type="ECO:0000259" key="5">
    <source>
        <dbReference type="SMART" id="SM01086"/>
    </source>
</evidence>
<dbReference type="GO" id="GO:0005759">
    <property type="term" value="C:mitochondrial matrix"/>
    <property type="evidence" value="ECO:0007669"/>
    <property type="project" value="TreeGrafter"/>
</dbReference>
<evidence type="ECO:0000313" key="7">
    <source>
        <dbReference type="Proteomes" id="UP000070444"/>
    </source>
</evidence>
<dbReference type="OrthoDB" id="1721884at2759"/>
<protein>
    <submittedName>
        <fullName evidence="6">ClpX, ATPase regulatory subunit</fullName>
    </submittedName>
</protein>
<dbReference type="SMART" id="SM01086">
    <property type="entry name" value="ClpB_D2-small"/>
    <property type="match status" value="1"/>
</dbReference>
<evidence type="ECO:0000259" key="4">
    <source>
        <dbReference type="SMART" id="SM00382"/>
    </source>
</evidence>
<dbReference type="Proteomes" id="UP000070444">
    <property type="component" value="Unassembled WGS sequence"/>
</dbReference>
<dbReference type="InterPro" id="IPR003593">
    <property type="entry name" value="AAA+_ATPase"/>
</dbReference>
<dbReference type="Pfam" id="PF07724">
    <property type="entry name" value="AAA_2"/>
    <property type="match status" value="1"/>
</dbReference>
<dbReference type="SMART" id="SM00382">
    <property type="entry name" value="AAA"/>
    <property type="match status" value="1"/>
</dbReference>
<evidence type="ECO:0000256" key="3">
    <source>
        <dbReference type="SAM" id="MobiDB-lite"/>
    </source>
</evidence>
<dbReference type="AlphaFoldDB" id="A0A137P990"/>
<sequence length="602" mass="66667">MLLSSSKRKLHISYQLVNNLKIRTFITPYTQLRYHNNGTKDTNSNSTKAPSNNVKSPLKEPIIAASISRKSLANNFFNKVPESPPVNSAKRDTQSIYNNKADLPSYSTFGSGFEHIADSTKESSTNESSYSLFMDNPRVLVKYLDDYVIGQERAKKVLSVAVFNHYSRVRANLRRRAQTKKANSANDHSEMSISERNIIANQRVALPVTTPSTFQYHHLKRNWINPNTSGNPSDPIEFEEEKCQSVHNTTICEKSNVLLLGPTGSGKTLLVKTLAKALKVPFSMSDATTFTQAGYVGEDVELVIQRLLQNCDYDVTRAEQGIVFIDEIDKIARRPDTLSVSKDVSGEGVQQALLKMLEGTTVTITDKGGASSVRKGSASSSNSVKGDVFTVDTSNILFILSGAFIGLDKLITNRISKSSIGFDAPIKSKSSSKLNDSSSEKLKLVEPTDLVKFGLIPEFIGRLPIIATVSQLSQDALVRALTEPRNSLIKQYQALFALNDIDIRFSQNALHTIAKEALENETGARGLRRIMENLLLEPMYETPGSSIRHIVVTTSKEDSSLKWHYFNQDQEVEAIQLCSQDDLSFESSSSKSEESTQRAMSV</sequence>
<dbReference type="Gene3D" id="3.40.50.300">
    <property type="entry name" value="P-loop containing nucleotide triphosphate hydrolases"/>
    <property type="match status" value="1"/>
</dbReference>
<dbReference type="Gene3D" id="1.10.8.60">
    <property type="match status" value="1"/>
</dbReference>
<dbReference type="OMA" id="HRSDFTN"/>
<dbReference type="InterPro" id="IPR004487">
    <property type="entry name" value="Clp_protease_ATP-bd_su_ClpX"/>
</dbReference>